<feature type="region of interest" description="Disordered" evidence="7">
    <location>
        <begin position="1897"/>
        <end position="1948"/>
    </location>
</feature>
<dbReference type="GO" id="GO:0008270">
    <property type="term" value="F:zinc ion binding"/>
    <property type="evidence" value="ECO:0007669"/>
    <property type="project" value="UniProtKB-KW"/>
</dbReference>
<evidence type="ECO:0000313" key="9">
    <source>
        <dbReference type="EMBL" id="KAJ4859992.1"/>
    </source>
</evidence>
<evidence type="ECO:0000256" key="2">
    <source>
        <dbReference type="ARBA" id="ARBA00022737"/>
    </source>
</evidence>
<dbReference type="Pfam" id="PF24883">
    <property type="entry name" value="NPHP3_N"/>
    <property type="match status" value="1"/>
</dbReference>
<dbReference type="Gene3D" id="1.25.40.20">
    <property type="entry name" value="Ankyrin repeat-containing domain"/>
    <property type="match status" value="5"/>
</dbReference>
<dbReference type="PROSITE" id="PS50088">
    <property type="entry name" value="ANK_REPEAT"/>
    <property type="match status" value="5"/>
</dbReference>
<feature type="region of interest" description="Disordered" evidence="7">
    <location>
        <begin position="828"/>
        <end position="847"/>
    </location>
</feature>
<evidence type="ECO:0000256" key="3">
    <source>
        <dbReference type="ARBA" id="ARBA00022771"/>
    </source>
</evidence>
<dbReference type="Pfam" id="PF12796">
    <property type="entry name" value="Ank_2"/>
    <property type="match status" value="5"/>
</dbReference>
<gene>
    <name evidence="9" type="ORF">T069G_04980</name>
</gene>
<dbReference type="SUPFAM" id="SSF48403">
    <property type="entry name" value="Ankyrin repeat"/>
    <property type="match status" value="3"/>
</dbReference>
<dbReference type="CDD" id="cd02249">
    <property type="entry name" value="ZZ"/>
    <property type="match status" value="1"/>
</dbReference>
<feature type="compositionally biased region" description="Acidic residues" evidence="7">
    <location>
        <begin position="1760"/>
        <end position="1769"/>
    </location>
</feature>
<dbReference type="PROSITE" id="PS50297">
    <property type="entry name" value="ANK_REP_REGION"/>
    <property type="match status" value="4"/>
</dbReference>
<name>A0A9W9BB25_9HYPO</name>
<dbReference type="InterPro" id="IPR002110">
    <property type="entry name" value="Ankyrin_rpt"/>
</dbReference>
<dbReference type="PANTHER" id="PTHR24123">
    <property type="entry name" value="ANKYRIN REPEAT-CONTAINING"/>
    <property type="match status" value="1"/>
</dbReference>
<comment type="caution">
    <text evidence="9">The sequence shown here is derived from an EMBL/GenBank/DDBJ whole genome shotgun (WGS) entry which is preliminary data.</text>
</comment>
<feature type="compositionally biased region" description="Low complexity" evidence="7">
    <location>
        <begin position="1916"/>
        <end position="1932"/>
    </location>
</feature>
<evidence type="ECO:0000256" key="4">
    <source>
        <dbReference type="ARBA" id="ARBA00022833"/>
    </source>
</evidence>
<dbReference type="InterPro" id="IPR039432">
    <property type="entry name" value="SRP9_dom"/>
</dbReference>
<feature type="compositionally biased region" description="Acidic residues" evidence="7">
    <location>
        <begin position="1808"/>
        <end position="1817"/>
    </location>
</feature>
<evidence type="ECO:0000256" key="5">
    <source>
        <dbReference type="ARBA" id="ARBA00023043"/>
    </source>
</evidence>
<feature type="repeat" description="ANK" evidence="6">
    <location>
        <begin position="994"/>
        <end position="1022"/>
    </location>
</feature>
<feature type="repeat" description="ANK" evidence="6">
    <location>
        <begin position="1138"/>
        <end position="1170"/>
    </location>
</feature>
<dbReference type="GeneID" id="80866878"/>
<feature type="compositionally biased region" description="Acidic residues" evidence="7">
    <location>
        <begin position="1904"/>
        <end position="1914"/>
    </location>
</feature>
<dbReference type="Gene3D" id="3.30.60.90">
    <property type="match status" value="1"/>
</dbReference>
<keyword evidence="2" id="KW-0677">Repeat</keyword>
<proteinExistence type="predicted"/>
<dbReference type="InterPro" id="IPR000433">
    <property type="entry name" value="Znf_ZZ"/>
</dbReference>
<keyword evidence="10" id="KW-1185">Reference proteome</keyword>
<evidence type="ECO:0000313" key="10">
    <source>
        <dbReference type="Proteomes" id="UP001140511"/>
    </source>
</evidence>
<dbReference type="InterPro" id="IPR051165">
    <property type="entry name" value="Multifunctional_ANK_Repeat"/>
</dbReference>
<reference evidence="9" key="1">
    <citation type="submission" date="2022-09" db="EMBL/GenBank/DDBJ databases">
        <title>Chromosome-level assembly of Trichoderma breve T069, a fungus used in development of biopesticide product.</title>
        <authorList>
            <person name="Lin R."/>
            <person name="Liu T."/>
        </authorList>
    </citation>
    <scope>NUCLEOTIDE SEQUENCE</scope>
    <source>
        <strain evidence="9">T069</strain>
    </source>
</reference>
<dbReference type="EMBL" id="JAOPEN010000003">
    <property type="protein sequence ID" value="KAJ4859992.1"/>
    <property type="molecule type" value="Genomic_DNA"/>
</dbReference>
<dbReference type="PANTHER" id="PTHR24123:SF33">
    <property type="entry name" value="PROTEIN HOS4"/>
    <property type="match status" value="1"/>
</dbReference>
<dbReference type="SMART" id="SM00248">
    <property type="entry name" value="ANK"/>
    <property type="match status" value="19"/>
</dbReference>
<dbReference type="Proteomes" id="UP001140511">
    <property type="component" value="Unassembled WGS sequence"/>
</dbReference>
<feature type="compositionally biased region" description="Polar residues" evidence="7">
    <location>
        <begin position="828"/>
        <end position="838"/>
    </location>
</feature>
<feature type="domain" description="ZZ-type" evidence="8">
    <location>
        <begin position="1697"/>
        <end position="1742"/>
    </location>
</feature>
<feature type="repeat" description="ANK" evidence="6">
    <location>
        <begin position="1338"/>
        <end position="1370"/>
    </location>
</feature>
<feature type="compositionally biased region" description="Low complexity" evidence="7">
    <location>
        <begin position="1838"/>
        <end position="1851"/>
    </location>
</feature>
<dbReference type="SMART" id="SM00291">
    <property type="entry name" value="ZnF_ZZ"/>
    <property type="match status" value="1"/>
</dbReference>
<keyword evidence="1" id="KW-0479">Metal-binding</keyword>
<protein>
    <submittedName>
        <fullName evidence="9">Ankyrin repeats (3 copies) domain-containing protein</fullName>
    </submittedName>
</protein>
<keyword evidence="3" id="KW-0863">Zinc-finger</keyword>
<feature type="compositionally biased region" description="Basic and acidic residues" evidence="7">
    <location>
        <begin position="1779"/>
        <end position="1796"/>
    </location>
</feature>
<evidence type="ECO:0000259" key="8">
    <source>
        <dbReference type="SMART" id="SM00291"/>
    </source>
</evidence>
<accession>A0A9W9BB25</accession>
<dbReference type="InterPro" id="IPR056884">
    <property type="entry name" value="NPHP3-like_N"/>
</dbReference>
<sequence>METSEDDQPSPITFWEGYHRDDLTLMTIKDSTQQDYDTDKSPDIDVVHVMPVGQADERLKLDTLLLESVASRRREFVFLYHIGSLLAGEFTGQSIDGLARKLLQSLIFFQQRAEQPSRRALVFVAYDLGDLIVKKAICIAGANEQEWPGIFMSAAQFIFAGGFQRANDSQLLYSKVFDFLMSRKDTSWERALSPESISSLTKCTVEITEAFIASKITLRSQVISLYANVVGQEEKISYIFDQATATMGVPNEIILREQKQKDKEPFWDLHNTVCSNIKSWLPHESWIPFQQSLLAVTSAHRPLSSTCLDDSHPVFNSTEYETWMASAGARILYVSGDDHNAVTEAAEQVFLDWRLKQRKNRKEGVVFLPISFVFSARDPTRSSMKDMISLLLVSYLSGIAIAKGDPLPGAIRDQLVLQHAWTETDLFKLLAIFSREFMGFNLVLLLQNIDECDKHSRDTFWDVLSAFATRSETRFKVVVTCGKSLDLHDELRHWADIPVDTWILPDDMDESNENAEDDYPDDLVSTFCPGGHGETEIRPKLEELKLMKKENRDMILKLIGEITNWPQELSTKALHKFSSHLRAVTLASTPADILRKALRNVAHQEGLSWILGWLFKGQRPLSYPELAMMLYHYKRGETQGFQVPSSMELDDFLSQIRLWFRGITESVSGQVRIKEELRDYLQNELSSIWAESASPGAITTFLLNYLKAPNIQQRLESINKEYQSRVESSGEAITPPLISDGQDIIFYAIQALPYHLSENPVVLKSIKDELMASDGKLTTWSKAYWAMSNPFSRPESGALHSPCETLLALGNLKPEAITILKEMQHSSLSSTTGSRAKNSSPKSPDLDSLSKAIREANEDVAVSIAEELISASKRQDQDYEHIDGSKFSSKLPWPSWFLWRAVYLNMVRLVTLLVNDGIDLDPTDGGPEFFPSPLYMASRLCHDQIIDILIEHGANLHVKRLNKYKPVQTATSNGSMHGVKLMISKDASLLESQEPETPLYFAALEGGWAMAKMLLDLGADPNSGLGERPNYRWAPLVVAVEGNHLKTVEILLENKADPNICGPNNLDTPLWFAAIKAASADMVRLLLDHDADPNHELLNPPLPIELVRSSVSVKDKLAIFEVLIKNSPPVRINATDGEIMTPLLYAAEAGELSLVTWLLEHEADVNGTDNLGRSALWYAIKNLRVEVVRELLNWKPQLNNLTTSGQPLVEIAIEDVEIMRMLLDAGIDMEQPNYNNHTVLNIAVDWRKTEVVRLLVERKANMYHCGNGGWNAITISTWSTADPQILRILADGGANLGVVHPETGNTPLHFAMAWQEEELTKIILEHRKSIDLEKRNNYGRTPLLYACGEDNEDCIELLVKAGADVNAEDQWGWTVLSLAARRALKAHVTDLLLAQPDLKIDAEGKTKGTALMVSCRSLNREMVTKLLAHGADANISVKELSYNSTAIKSACIPWKELYDDKKNEMDGIVSELIANGADVNAVGGCNIYNAICAASFAGFASTINLLLDKGASAQDPDPLGRLPIHYAAANGVKNFEAIALVHKGDILVCDRAGKNALHWAAQFGNVKTIEAILELLDSSPKKRKEYVNQADIDGWTPLCWAVRPVTVRLGPDSESEPRDYVKTVKYLIEQGADCSVKFTMGTGKNVETFTPVEMARLCGAAVASEIIDMLDTSLDDSLANGTERKSSDANKPSKRYKSKTAYCDICLNTIFGHSYQCQTCPDFDTCKKCYGRIDFYHNDISFDDKQHSFAFRKDYEQEFEDLPAEESPDPENGNQENVGGKETERSDDGELQKNGDDETDDLGLGSLDDLDELEVAEDDTRVTAKYSIKPVKPRKAADPSSTSADESSSPSDPKPPRGSLVLKTYDPVSGVALKYRTTKAAEVTRLMYAAMGRLGRAQAGVQDVPEETMQDADAVETPQGEQTPTQQTQQQGAAGGGGGGKKKKKGKK</sequence>
<dbReference type="InterPro" id="IPR043145">
    <property type="entry name" value="Znf_ZZ_sf"/>
</dbReference>
<dbReference type="InterPro" id="IPR036770">
    <property type="entry name" value="Ankyrin_rpt-contain_sf"/>
</dbReference>
<evidence type="ECO:0000256" key="6">
    <source>
        <dbReference type="PROSITE-ProRule" id="PRU00023"/>
    </source>
</evidence>
<evidence type="ECO:0000256" key="7">
    <source>
        <dbReference type="SAM" id="MobiDB-lite"/>
    </source>
</evidence>
<feature type="region of interest" description="Disordered" evidence="7">
    <location>
        <begin position="1760"/>
        <end position="1864"/>
    </location>
</feature>
<feature type="repeat" description="ANK" evidence="6">
    <location>
        <begin position="932"/>
        <end position="961"/>
    </location>
</feature>
<feature type="repeat" description="ANK" evidence="6">
    <location>
        <begin position="1303"/>
        <end position="1335"/>
    </location>
</feature>
<evidence type="ECO:0000256" key="1">
    <source>
        <dbReference type="ARBA" id="ARBA00022723"/>
    </source>
</evidence>
<keyword evidence="4" id="KW-0862">Zinc</keyword>
<dbReference type="SUPFAM" id="SSF57850">
    <property type="entry name" value="RING/U-box"/>
    <property type="match status" value="1"/>
</dbReference>
<keyword evidence="5 6" id="KW-0040">ANK repeat</keyword>
<organism evidence="9 10">
    <name type="scientific">Trichoderma breve</name>
    <dbReference type="NCBI Taxonomy" id="2034170"/>
    <lineage>
        <taxon>Eukaryota</taxon>
        <taxon>Fungi</taxon>
        <taxon>Dikarya</taxon>
        <taxon>Ascomycota</taxon>
        <taxon>Pezizomycotina</taxon>
        <taxon>Sordariomycetes</taxon>
        <taxon>Hypocreomycetidae</taxon>
        <taxon>Hypocreales</taxon>
        <taxon>Hypocreaceae</taxon>
        <taxon>Trichoderma</taxon>
    </lineage>
</organism>
<dbReference type="Pfam" id="PF05486">
    <property type="entry name" value="SRP9-21"/>
    <property type="match status" value="1"/>
</dbReference>
<dbReference type="RefSeq" id="XP_056029048.1">
    <property type="nucleotide sequence ID" value="XM_056172190.1"/>
</dbReference>